<evidence type="ECO:0000313" key="3">
    <source>
        <dbReference type="Proteomes" id="UP000187406"/>
    </source>
</evidence>
<feature type="non-terminal residue" evidence="1">
    <location>
        <position position="1"/>
    </location>
</feature>
<gene>
    <name evidence="1" type="ORF">CFOL_v3_33454</name>
    <name evidence="2" type="ORF">CFOL_v3_33456</name>
</gene>
<keyword evidence="3" id="KW-1185">Reference proteome</keyword>
<proteinExistence type="predicted"/>
<dbReference type="EMBL" id="BDDD01005938">
    <property type="protein sequence ID" value="GAV90047.1"/>
    <property type="molecule type" value="Genomic_DNA"/>
</dbReference>
<organism evidence="1 3">
    <name type="scientific">Cephalotus follicularis</name>
    <name type="common">Albany pitcher plant</name>
    <dbReference type="NCBI Taxonomy" id="3775"/>
    <lineage>
        <taxon>Eukaryota</taxon>
        <taxon>Viridiplantae</taxon>
        <taxon>Streptophyta</taxon>
        <taxon>Embryophyta</taxon>
        <taxon>Tracheophyta</taxon>
        <taxon>Spermatophyta</taxon>
        <taxon>Magnoliopsida</taxon>
        <taxon>eudicotyledons</taxon>
        <taxon>Gunneridae</taxon>
        <taxon>Pentapetalae</taxon>
        <taxon>rosids</taxon>
        <taxon>fabids</taxon>
        <taxon>Oxalidales</taxon>
        <taxon>Cephalotaceae</taxon>
        <taxon>Cephalotus</taxon>
    </lineage>
</organism>
<dbReference type="AlphaFoldDB" id="A0A1Q3DC98"/>
<accession>A0A1Q3DC98</accession>
<dbReference type="Proteomes" id="UP000187406">
    <property type="component" value="Unassembled WGS sequence"/>
</dbReference>
<dbReference type="OrthoDB" id="3355217at2759"/>
<reference evidence="3" key="1">
    <citation type="submission" date="2016-04" db="EMBL/GenBank/DDBJ databases">
        <title>Cephalotus genome sequencing.</title>
        <authorList>
            <person name="Fukushima K."/>
            <person name="Hasebe M."/>
            <person name="Fang X."/>
        </authorList>
    </citation>
    <scope>NUCLEOTIDE SEQUENCE [LARGE SCALE GENOMIC DNA]</scope>
    <source>
        <strain evidence="3">cv. St1</strain>
    </source>
</reference>
<sequence>QSNVRKRVRKKPDPPRVICEGNGHLLSHTQTCSQSVPLDFPSFIFHVAGRTNHVQLATLPKGEGPNDAICRCRTCGGSGLSFCSGWVGAGDYRYIMGFHFTKMD</sequence>
<name>A0A1Q3DC98_CEPFO</name>
<reference evidence="1" key="2">
    <citation type="journal article" date="2017" name="Nat. Ecol. Evol.">
        <title>Genome of the pitcher plant Cephalotus reveals genetic changes associated with carnivory.</title>
        <authorList>
            <person name="Fukushima K."/>
            <person name="Fang X."/>
            <person name="Alvarez-Ponce D."/>
            <person name="Cai H."/>
            <person name="Carretero-Paulet L."/>
            <person name="Chen C."/>
            <person name="Chang T."/>
            <person name="Farr K.M."/>
            <person name="Fujita T."/>
            <person name="Hiwatashi Y."/>
            <person name="Hoshi Y."/>
            <person name="Imai T."/>
            <person name="Kasahara M."/>
            <person name="Librado P."/>
            <person name="Mao L."/>
            <person name="Mori H."/>
            <person name="Nishiyama T."/>
            <person name="Nozawa M."/>
            <person name="Palfalvi G."/>
            <person name="Pollard S.T."/>
            <person name="Rozas J."/>
            <person name="Sanchez-Gracia A."/>
            <person name="Sankoff D."/>
            <person name="Shibata T.F."/>
            <person name="Shigenobu S."/>
            <person name="Sumikawa N."/>
            <person name="Uzawa T."/>
            <person name="Xie M."/>
            <person name="Zheng C."/>
            <person name="Pollock D.D."/>
            <person name="Albert V.A."/>
            <person name="Li S."/>
            <person name="Hasebe M."/>
        </authorList>
    </citation>
    <scope>NUCLEOTIDE SEQUENCE</scope>
    <source>
        <strain evidence="1">St1</strain>
    </source>
</reference>
<feature type="non-terminal residue" evidence="1">
    <location>
        <position position="104"/>
    </location>
</feature>
<dbReference type="EMBL" id="BDDD01005938">
    <property type="protein sequence ID" value="GAV90045.1"/>
    <property type="molecule type" value="Genomic_DNA"/>
</dbReference>
<evidence type="ECO:0000313" key="2">
    <source>
        <dbReference type="EMBL" id="GAV90047.1"/>
    </source>
</evidence>
<protein>
    <submittedName>
        <fullName evidence="1">Uncharacterized protein</fullName>
    </submittedName>
</protein>
<comment type="caution">
    <text evidence="1">The sequence shown here is derived from an EMBL/GenBank/DDBJ whole genome shotgun (WGS) entry which is preliminary data.</text>
</comment>
<evidence type="ECO:0000313" key="1">
    <source>
        <dbReference type="EMBL" id="GAV90045.1"/>
    </source>
</evidence>